<dbReference type="InterPro" id="IPR016032">
    <property type="entry name" value="Sig_transdc_resp-reg_C-effctor"/>
</dbReference>
<evidence type="ECO:0000313" key="4">
    <source>
        <dbReference type="EMBL" id="MCV2869960.1"/>
    </source>
</evidence>
<name>A0ABT2ZFP8_9RHOB</name>
<dbReference type="Pfam" id="PF00196">
    <property type="entry name" value="GerE"/>
    <property type="match status" value="1"/>
</dbReference>
<sequence>MSILPARTRTISVALIALIVLQGFCGIFFLTDIADDIMEYQQPGFSLVHTSLELIANLALLAGAAVEGVFLAGLLRRQAHAERALSAASGALHDLMESYFRDWGLTASEADVAAFTIKGFSIAEVAQMRGSAEATVKTHLNAIYRKAGVAGRSQLVSLLIEDLMRGTLHTQQSPRVDAATSGVQKSGMNG</sequence>
<organism evidence="4 5">
    <name type="scientific">Albidovulum marisflavi</name>
    <dbReference type="NCBI Taxonomy" id="2984159"/>
    <lineage>
        <taxon>Bacteria</taxon>
        <taxon>Pseudomonadati</taxon>
        <taxon>Pseudomonadota</taxon>
        <taxon>Alphaproteobacteria</taxon>
        <taxon>Rhodobacterales</taxon>
        <taxon>Paracoccaceae</taxon>
        <taxon>Albidovulum</taxon>
    </lineage>
</organism>
<evidence type="ECO:0000259" key="3">
    <source>
        <dbReference type="SMART" id="SM00421"/>
    </source>
</evidence>
<accession>A0ABT2ZFP8</accession>
<dbReference type="InterPro" id="IPR000792">
    <property type="entry name" value="Tscrpt_reg_LuxR_C"/>
</dbReference>
<dbReference type="Proteomes" id="UP001652542">
    <property type="component" value="Unassembled WGS sequence"/>
</dbReference>
<comment type="caution">
    <text evidence="4">The sequence shown here is derived from an EMBL/GenBank/DDBJ whole genome shotgun (WGS) entry which is preliminary data.</text>
</comment>
<keyword evidence="5" id="KW-1185">Reference proteome</keyword>
<dbReference type="Gene3D" id="1.10.10.10">
    <property type="entry name" value="Winged helix-like DNA-binding domain superfamily/Winged helix DNA-binding domain"/>
    <property type="match status" value="1"/>
</dbReference>
<evidence type="ECO:0000256" key="1">
    <source>
        <dbReference type="SAM" id="MobiDB-lite"/>
    </source>
</evidence>
<dbReference type="EMBL" id="JAOWKY010000004">
    <property type="protein sequence ID" value="MCV2869960.1"/>
    <property type="molecule type" value="Genomic_DNA"/>
</dbReference>
<feature type="region of interest" description="Disordered" evidence="1">
    <location>
        <begin position="171"/>
        <end position="190"/>
    </location>
</feature>
<protein>
    <submittedName>
        <fullName evidence="4">Helix-turn-helix transcriptional regulator</fullName>
    </submittedName>
</protein>
<dbReference type="InterPro" id="IPR036388">
    <property type="entry name" value="WH-like_DNA-bd_sf"/>
</dbReference>
<keyword evidence="2" id="KW-0812">Transmembrane</keyword>
<gene>
    <name evidence="4" type="ORF">OEW28_15120</name>
</gene>
<feature type="transmembrane region" description="Helical" evidence="2">
    <location>
        <begin position="54"/>
        <end position="75"/>
    </location>
</feature>
<dbReference type="PRINTS" id="PR00038">
    <property type="entry name" value="HTHLUXR"/>
</dbReference>
<dbReference type="SMART" id="SM00421">
    <property type="entry name" value="HTH_LUXR"/>
    <property type="match status" value="1"/>
</dbReference>
<keyword evidence="2" id="KW-1133">Transmembrane helix</keyword>
<proteinExistence type="predicted"/>
<feature type="domain" description="HTH luxR-type" evidence="3">
    <location>
        <begin position="102"/>
        <end position="159"/>
    </location>
</feature>
<feature type="compositionally biased region" description="Polar residues" evidence="1">
    <location>
        <begin position="181"/>
        <end position="190"/>
    </location>
</feature>
<dbReference type="SUPFAM" id="SSF46894">
    <property type="entry name" value="C-terminal effector domain of the bipartite response regulators"/>
    <property type="match status" value="1"/>
</dbReference>
<evidence type="ECO:0000256" key="2">
    <source>
        <dbReference type="SAM" id="Phobius"/>
    </source>
</evidence>
<evidence type="ECO:0000313" key="5">
    <source>
        <dbReference type="Proteomes" id="UP001652542"/>
    </source>
</evidence>
<reference evidence="4 5" key="1">
    <citation type="submission" date="2022-10" db="EMBL/GenBank/DDBJ databases">
        <title>Defluviimonas sp. nov., isolated from ocean surface water.</title>
        <authorList>
            <person name="He W."/>
            <person name="Wang L."/>
            <person name="Zhang D.-F."/>
        </authorList>
    </citation>
    <scope>NUCLEOTIDE SEQUENCE [LARGE SCALE GENOMIC DNA]</scope>
    <source>
        <strain evidence="4 5">WL0002</strain>
    </source>
</reference>
<keyword evidence="2" id="KW-0472">Membrane</keyword>
<feature type="transmembrane region" description="Helical" evidence="2">
    <location>
        <begin position="12"/>
        <end position="34"/>
    </location>
</feature>